<name>A0A803MC63_CHEQI</name>
<dbReference type="InterPro" id="IPR013057">
    <property type="entry name" value="AA_transpt_TM"/>
</dbReference>
<evidence type="ECO:0000256" key="6">
    <source>
        <dbReference type="ARBA" id="ARBA00023136"/>
    </source>
</evidence>
<dbReference type="GO" id="GO:0016020">
    <property type="term" value="C:membrane"/>
    <property type="evidence" value="ECO:0007669"/>
    <property type="project" value="UniProtKB-SubCell"/>
</dbReference>
<evidence type="ECO:0000256" key="3">
    <source>
        <dbReference type="ARBA" id="ARBA00022692"/>
    </source>
</evidence>
<dbReference type="PANTHER" id="PTHR48017">
    <property type="entry name" value="OS05G0424000 PROTEIN-RELATED"/>
    <property type="match status" value="1"/>
</dbReference>
<feature type="domain" description="Amino acid transporter transmembrane" evidence="8">
    <location>
        <begin position="39"/>
        <end position="310"/>
    </location>
</feature>
<proteinExistence type="predicted"/>
<feature type="transmembrane region" description="Helical" evidence="7">
    <location>
        <begin position="68"/>
        <end position="95"/>
    </location>
</feature>
<feature type="transmembrane region" description="Helical" evidence="7">
    <location>
        <begin position="286"/>
        <end position="308"/>
    </location>
</feature>
<evidence type="ECO:0000256" key="1">
    <source>
        <dbReference type="ARBA" id="ARBA00004370"/>
    </source>
</evidence>
<feature type="transmembrane region" description="Helical" evidence="7">
    <location>
        <begin position="179"/>
        <end position="199"/>
    </location>
</feature>
<keyword evidence="4" id="KW-0029">Amino-acid transport</keyword>
<dbReference type="EnsemblPlants" id="AUR62027056-RA">
    <property type="protein sequence ID" value="AUR62027056-RA:cds"/>
    <property type="gene ID" value="AUR62027056"/>
</dbReference>
<keyword evidence="3 7" id="KW-0812">Transmembrane</keyword>
<keyword evidence="2" id="KW-0813">Transport</keyword>
<feature type="transmembrane region" description="Helical" evidence="7">
    <location>
        <begin position="146"/>
        <end position="167"/>
    </location>
</feature>
<dbReference type="GO" id="GO:0006865">
    <property type="term" value="P:amino acid transport"/>
    <property type="evidence" value="ECO:0007669"/>
    <property type="project" value="UniProtKB-KW"/>
</dbReference>
<evidence type="ECO:0000313" key="10">
    <source>
        <dbReference type="Proteomes" id="UP000596660"/>
    </source>
</evidence>
<feature type="transmembrane region" description="Helical" evidence="7">
    <location>
        <begin position="102"/>
        <end position="126"/>
    </location>
</feature>
<accession>A0A803MC63</accession>
<organism evidence="9 10">
    <name type="scientific">Chenopodium quinoa</name>
    <name type="common">Quinoa</name>
    <dbReference type="NCBI Taxonomy" id="63459"/>
    <lineage>
        <taxon>Eukaryota</taxon>
        <taxon>Viridiplantae</taxon>
        <taxon>Streptophyta</taxon>
        <taxon>Embryophyta</taxon>
        <taxon>Tracheophyta</taxon>
        <taxon>Spermatophyta</taxon>
        <taxon>Magnoliopsida</taxon>
        <taxon>eudicotyledons</taxon>
        <taxon>Gunneridae</taxon>
        <taxon>Pentapetalae</taxon>
        <taxon>Caryophyllales</taxon>
        <taxon>Chenopodiaceae</taxon>
        <taxon>Chenopodioideae</taxon>
        <taxon>Atripliceae</taxon>
        <taxon>Chenopodium</taxon>
    </lineage>
</organism>
<comment type="subcellular location">
    <subcellularLocation>
        <location evidence="1">Membrane</location>
    </subcellularLocation>
</comment>
<dbReference type="OMA" id="VCDMEQQ"/>
<keyword evidence="5 7" id="KW-1133">Transmembrane helix</keyword>
<keyword evidence="10" id="KW-1185">Reference proteome</keyword>
<feature type="transmembrane region" description="Helical" evidence="7">
    <location>
        <begin position="259"/>
        <end position="280"/>
    </location>
</feature>
<sequence length="311" mass="33628">MAMEVEDSGNTSLPTPALEVLEANNELSLVEGNTSFFNGANAIVDLYMATTGCLILGGDNLHSLFPRVAIHALGISIDGKSSFIIIIAVILLPMVLLDNLSIFAYISATGCVASLLVLGSILWVGALDGVGFHQAQTTTLLNWKGIPTAISLYMFCYTAHPIFPTLYTSMQKKHHFFKALLLSFAFSTFIYVSMAILGYLMFGSRVESQITLNLPTHKIGSKIAIYITVITPLVKYALLLKPVVITTESWFPSKYMKNVVFKIVVRAVLVATQVIVALALPFFGYLMALAGALLGATGSLTIPCLCYLKIS</sequence>
<evidence type="ECO:0000259" key="8">
    <source>
        <dbReference type="Pfam" id="PF01490"/>
    </source>
</evidence>
<evidence type="ECO:0000256" key="2">
    <source>
        <dbReference type="ARBA" id="ARBA00022448"/>
    </source>
</evidence>
<feature type="transmembrane region" description="Helical" evidence="7">
    <location>
        <begin position="219"/>
        <end position="238"/>
    </location>
</feature>
<protein>
    <recommendedName>
        <fullName evidence="8">Amino acid transporter transmembrane domain-containing protein</fullName>
    </recommendedName>
</protein>
<evidence type="ECO:0000256" key="4">
    <source>
        <dbReference type="ARBA" id="ARBA00022970"/>
    </source>
</evidence>
<dbReference type="AlphaFoldDB" id="A0A803MC63"/>
<dbReference type="Pfam" id="PF01490">
    <property type="entry name" value="Aa_trans"/>
    <property type="match status" value="1"/>
</dbReference>
<keyword evidence="6 7" id="KW-0472">Membrane</keyword>
<dbReference type="Gramene" id="AUR62027056-RA">
    <property type="protein sequence ID" value="AUR62027056-RA:cds"/>
    <property type="gene ID" value="AUR62027056"/>
</dbReference>
<evidence type="ECO:0000256" key="5">
    <source>
        <dbReference type="ARBA" id="ARBA00022989"/>
    </source>
</evidence>
<reference evidence="9" key="1">
    <citation type="journal article" date="2017" name="Nature">
        <title>The genome of Chenopodium quinoa.</title>
        <authorList>
            <person name="Jarvis D.E."/>
            <person name="Ho Y.S."/>
            <person name="Lightfoot D.J."/>
            <person name="Schmoeckel S.M."/>
            <person name="Li B."/>
            <person name="Borm T.J.A."/>
            <person name="Ohyanagi H."/>
            <person name="Mineta K."/>
            <person name="Michell C.T."/>
            <person name="Saber N."/>
            <person name="Kharbatia N.M."/>
            <person name="Rupper R.R."/>
            <person name="Sharp A.R."/>
            <person name="Dally N."/>
            <person name="Boughton B.A."/>
            <person name="Woo Y.H."/>
            <person name="Gao G."/>
            <person name="Schijlen E.G.W.M."/>
            <person name="Guo X."/>
            <person name="Momin A.A."/>
            <person name="Negrao S."/>
            <person name="Al-Babili S."/>
            <person name="Gehring C."/>
            <person name="Roessner U."/>
            <person name="Jung C."/>
            <person name="Murphy K."/>
            <person name="Arold S.T."/>
            <person name="Gojobori T."/>
            <person name="van der Linden C.G."/>
            <person name="van Loo E.N."/>
            <person name="Jellen E.N."/>
            <person name="Maughan P.J."/>
            <person name="Tester M."/>
        </authorList>
    </citation>
    <scope>NUCLEOTIDE SEQUENCE [LARGE SCALE GENOMIC DNA]</scope>
    <source>
        <strain evidence="9">cv. PI 614886</strain>
    </source>
</reference>
<evidence type="ECO:0000313" key="9">
    <source>
        <dbReference type="EnsemblPlants" id="AUR62027056-RA:cds"/>
    </source>
</evidence>
<dbReference type="Proteomes" id="UP000596660">
    <property type="component" value="Unplaced"/>
</dbReference>
<evidence type="ECO:0000256" key="7">
    <source>
        <dbReference type="SAM" id="Phobius"/>
    </source>
</evidence>
<reference evidence="9" key="2">
    <citation type="submission" date="2021-03" db="UniProtKB">
        <authorList>
            <consortium name="EnsemblPlants"/>
        </authorList>
    </citation>
    <scope>IDENTIFICATION</scope>
</reference>